<accession>A0A552Q817</accession>
<evidence type="ECO:0000313" key="4">
    <source>
        <dbReference type="Proteomes" id="UP000317165"/>
    </source>
</evidence>
<reference evidence="3 4" key="1">
    <citation type="submission" date="2019-01" db="EMBL/GenBank/DDBJ databases">
        <title>Coherence of Microcystis species and biogeography revealed through population genomics.</title>
        <authorList>
            <person name="Perez-Carrascal O.M."/>
            <person name="Terrat Y."/>
            <person name="Giani A."/>
            <person name="Fortin N."/>
            <person name="Tromas N."/>
            <person name="Shapiro B.J."/>
        </authorList>
    </citation>
    <scope>NUCLEOTIDE SEQUENCE [LARGE SCALE GENOMIC DNA]</scope>
    <source>
        <strain evidence="3">Mp_MB_F_20051200_S9</strain>
    </source>
</reference>
<dbReference type="Proteomes" id="UP000317165">
    <property type="component" value="Unassembled WGS sequence"/>
</dbReference>
<dbReference type="InterPro" id="IPR025240">
    <property type="entry name" value="DUF4189"/>
</dbReference>
<sequence>MSKISTIIIAACTALPFGLGVPTALAQNYFGAIAYSEETGYHGYSYDYPTRAIAESRALAECESYSRSGDCQVLIWFRNGCGALATASDGSYGSGWGDNRPIAEQYALQSCGSSECRVIRWVCTTR</sequence>
<gene>
    <name evidence="3" type="ORF">EWV53_04250</name>
</gene>
<dbReference type="AlphaFoldDB" id="A0A552Q817"/>
<dbReference type="EMBL" id="SFAC01000049">
    <property type="protein sequence ID" value="TRV65356.1"/>
    <property type="molecule type" value="Genomic_DNA"/>
</dbReference>
<proteinExistence type="predicted"/>
<evidence type="ECO:0000259" key="2">
    <source>
        <dbReference type="Pfam" id="PF13827"/>
    </source>
</evidence>
<evidence type="ECO:0000313" key="3">
    <source>
        <dbReference type="EMBL" id="TRV65356.1"/>
    </source>
</evidence>
<organism evidence="3 4">
    <name type="scientific">Microcystis panniformis Mp_MB_F_20051200_S9</name>
    <dbReference type="NCBI Taxonomy" id="2486223"/>
    <lineage>
        <taxon>Bacteria</taxon>
        <taxon>Bacillati</taxon>
        <taxon>Cyanobacteriota</taxon>
        <taxon>Cyanophyceae</taxon>
        <taxon>Oscillatoriophycideae</taxon>
        <taxon>Chroococcales</taxon>
        <taxon>Microcystaceae</taxon>
        <taxon>Microcystis</taxon>
    </lineage>
</organism>
<keyword evidence="1" id="KW-0732">Signal</keyword>
<protein>
    <submittedName>
        <fullName evidence="3">DUF4189 domain-containing protein</fullName>
    </submittedName>
</protein>
<feature type="signal peptide" evidence="1">
    <location>
        <begin position="1"/>
        <end position="26"/>
    </location>
</feature>
<feature type="chain" id="PRO_5021899925" evidence="1">
    <location>
        <begin position="27"/>
        <end position="126"/>
    </location>
</feature>
<comment type="caution">
    <text evidence="3">The sequence shown here is derived from an EMBL/GenBank/DDBJ whole genome shotgun (WGS) entry which is preliminary data.</text>
</comment>
<evidence type="ECO:0000256" key="1">
    <source>
        <dbReference type="SAM" id="SignalP"/>
    </source>
</evidence>
<dbReference type="Pfam" id="PF13827">
    <property type="entry name" value="DUF4189"/>
    <property type="match status" value="1"/>
</dbReference>
<name>A0A552Q817_9CHRO</name>
<feature type="domain" description="DUF4189" evidence="2">
    <location>
        <begin position="30"/>
        <end position="123"/>
    </location>
</feature>